<evidence type="ECO:0000256" key="2">
    <source>
        <dbReference type="ARBA" id="ARBA00010735"/>
    </source>
</evidence>
<comment type="subcellular location">
    <subcellularLocation>
        <location evidence="1">Cell membrane</location>
        <topology evidence="1">Multi-pass membrane protein</topology>
    </subcellularLocation>
</comment>
<keyword evidence="10" id="KW-1185">Reference proteome</keyword>
<evidence type="ECO:0000256" key="3">
    <source>
        <dbReference type="ARBA" id="ARBA00022448"/>
    </source>
</evidence>
<name>A0A0R2FYF4_9LACO</name>
<keyword evidence="3" id="KW-0813">Transport</keyword>
<feature type="transmembrane region" description="Helical" evidence="8">
    <location>
        <begin position="21"/>
        <end position="54"/>
    </location>
</feature>
<dbReference type="EMBL" id="JQAX01000001">
    <property type="protein sequence ID" value="KRN33459.1"/>
    <property type="molecule type" value="Genomic_DNA"/>
</dbReference>
<dbReference type="STRING" id="1123500.GCA_000420365_00242"/>
<proteinExistence type="inferred from homology"/>
<keyword evidence="6 8" id="KW-1133">Transmembrane helix</keyword>
<keyword evidence="7 8" id="KW-0472">Membrane</keyword>
<dbReference type="GO" id="GO:0005886">
    <property type="term" value="C:plasma membrane"/>
    <property type="evidence" value="ECO:0007669"/>
    <property type="project" value="UniProtKB-SubCell"/>
</dbReference>
<feature type="transmembrane region" description="Helical" evidence="8">
    <location>
        <begin position="60"/>
        <end position="84"/>
    </location>
</feature>
<reference evidence="9 10" key="1">
    <citation type="journal article" date="2015" name="Genome Announc.">
        <title>Expanding the biotechnology potential of lactobacilli through comparative genomics of 213 strains and associated genera.</title>
        <authorList>
            <person name="Sun Z."/>
            <person name="Harris H.M."/>
            <person name="McCann A."/>
            <person name="Guo C."/>
            <person name="Argimon S."/>
            <person name="Zhang W."/>
            <person name="Yang X."/>
            <person name="Jeffery I.B."/>
            <person name="Cooney J.C."/>
            <person name="Kagawa T.F."/>
            <person name="Liu W."/>
            <person name="Song Y."/>
            <person name="Salvetti E."/>
            <person name="Wrobel A."/>
            <person name="Rasinkangas P."/>
            <person name="Parkhill J."/>
            <person name="Rea M.C."/>
            <person name="O'Sullivan O."/>
            <person name="Ritari J."/>
            <person name="Douillard F.P."/>
            <person name="Paul Ross R."/>
            <person name="Yang R."/>
            <person name="Briner A.E."/>
            <person name="Felis G.E."/>
            <person name="de Vos W.M."/>
            <person name="Barrangou R."/>
            <person name="Klaenhammer T.R."/>
            <person name="Caufield P.W."/>
            <person name="Cui Y."/>
            <person name="Zhang H."/>
            <person name="O'Toole P.W."/>
        </authorList>
    </citation>
    <scope>NUCLEOTIDE SEQUENCE [LARGE SCALE GENOMIC DNA]</scope>
    <source>
        <strain evidence="9 10">DSM 20190</strain>
    </source>
</reference>
<dbReference type="Proteomes" id="UP000051296">
    <property type="component" value="Unassembled WGS sequence"/>
</dbReference>
<evidence type="ECO:0000256" key="7">
    <source>
        <dbReference type="ARBA" id="ARBA00023136"/>
    </source>
</evidence>
<evidence type="ECO:0000256" key="4">
    <source>
        <dbReference type="ARBA" id="ARBA00022475"/>
    </source>
</evidence>
<dbReference type="InParanoid" id="A0A0R2FYF4"/>
<evidence type="ECO:0000256" key="5">
    <source>
        <dbReference type="ARBA" id="ARBA00022692"/>
    </source>
</evidence>
<dbReference type="PANTHER" id="PTHR34979:SF1">
    <property type="entry name" value="INNER MEMBRANE PROTEIN YGAZ"/>
    <property type="match status" value="1"/>
</dbReference>
<keyword evidence="5 8" id="KW-0812">Transmembrane</keyword>
<feature type="transmembrane region" description="Helical" evidence="8">
    <location>
        <begin position="168"/>
        <end position="187"/>
    </location>
</feature>
<evidence type="ECO:0000256" key="6">
    <source>
        <dbReference type="ARBA" id="ARBA00022989"/>
    </source>
</evidence>
<feature type="transmembrane region" description="Helical" evidence="8">
    <location>
        <begin position="220"/>
        <end position="239"/>
    </location>
</feature>
<evidence type="ECO:0000313" key="9">
    <source>
        <dbReference type="EMBL" id="KRN33459.1"/>
    </source>
</evidence>
<protein>
    <submittedName>
        <fullName evidence="9">AzlC family protein</fullName>
    </submittedName>
</protein>
<feature type="transmembrane region" description="Helical" evidence="8">
    <location>
        <begin position="193"/>
        <end position="213"/>
    </location>
</feature>
<keyword evidence="4" id="KW-1003">Cell membrane</keyword>
<dbReference type="PANTHER" id="PTHR34979">
    <property type="entry name" value="INNER MEMBRANE PROTEIN YGAZ"/>
    <property type="match status" value="1"/>
</dbReference>
<dbReference type="AlphaFoldDB" id="A0A0R2FYF4"/>
<evidence type="ECO:0000256" key="1">
    <source>
        <dbReference type="ARBA" id="ARBA00004651"/>
    </source>
</evidence>
<dbReference type="InterPro" id="IPR011606">
    <property type="entry name" value="Brnchd-chn_aa_trnsp_permease"/>
</dbReference>
<comment type="caution">
    <text evidence="9">The sequence shown here is derived from an EMBL/GenBank/DDBJ whole genome shotgun (WGS) entry which is preliminary data.</text>
</comment>
<feature type="transmembrane region" description="Helical" evidence="8">
    <location>
        <begin position="143"/>
        <end position="161"/>
    </location>
</feature>
<accession>A0A0R2FYF4</accession>
<dbReference type="Pfam" id="PF03591">
    <property type="entry name" value="AzlC"/>
    <property type="match status" value="1"/>
</dbReference>
<dbReference type="FunCoup" id="A0A0R2FYF4">
    <property type="interactions" value="25"/>
</dbReference>
<dbReference type="GO" id="GO:1903785">
    <property type="term" value="P:L-valine transmembrane transport"/>
    <property type="evidence" value="ECO:0007669"/>
    <property type="project" value="TreeGrafter"/>
</dbReference>
<dbReference type="PATRIC" id="fig|1123500.6.peg.260"/>
<sequence length="241" mass="25785">MIRGKAMNTALTKSVALRETLPTVFGYIGIGIAFGVLGHAAGLSLGLVVLMSLITYAGSAQFVAVSMLAGGSSILSIILAVFLINSRFILMSMSVAQYFKKESTMKNIVLASLLTDESYALAMNKVNYTQGQLSFEWLNTVNLISYGIWAGASGLGAWLGTTIRHPEALGLDFALVAMFIGLVYLQLISDRQLGYGLQLVMIGLTLVLVYGALIFIPKNFVVLVVTLLACGIGVLLKHVRN</sequence>
<dbReference type="eggNOG" id="COG1296">
    <property type="taxonomic scope" value="Bacteria"/>
</dbReference>
<evidence type="ECO:0000313" key="10">
    <source>
        <dbReference type="Proteomes" id="UP000051296"/>
    </source>
</evidence>
<comment type="similarity">
    <text evidence="2">Belongs to the AzlC family.</text>
</comment>
<organism evidence="9 10">
    <name type="scientific">Weissella halotolerans DSM 20190</name>
    <dbReference type="NCBI Taxonomy" id="1123500"/>
    <lineage>
        <taxon>Bacteria</taxon>
        <taxon>Bacillati</taxon>
        <taxon>Bacillota</taxon>
        <taxon>Bacilli</taxon>
        <taxon>Lactobacillales</taxon>
        <taxon>Lactobacillaceae</taxon>
        <taxon>Weissella</taxon>
    </lineage>
</organism>
<gene>
    <name evidence="9" type="ORF">IV68_GL000261</name>
</gene>
<evidence type="ECO:0000256" key="8">
    <source>
        <dbReference type="SAM" id="Phobius"/>
    </source>
</evidence>